<keyword evidence="5" id="KW-0804">Transcription</keyword>
<organism evidence="7">
    <name type="scientific">Kitasatospora sp. CMC57</name>
    <dbReference type="NCBI Taxonomy" id="3231513"/>
    <lineage>
        <taxon>Bacteria</taxon>
        <taxon>Bacillati</taxon>
        <taxon>Actinomycetota</taxon>
        <taxon>Actinomycetes</taxon>
        <taxon>Kitasatosporales</taxon>
        <taxon>Streptomycetaceae</taxon>
        <taxon>Kitasatospora</taxon>
    </lineage>
</organism>
<dbReference type="InterPro" id="IPR039425">
    <property type="entry name" value="RNA_pol_sigma-70-like"/>
</dbReference>
<dbReference type="NCBIfam" id="TIGR02937">
    <property type="entry name" value="sigma70-ECF"/>
    <property type="match status" value="1"/>
</dbReference>
<dbReference type="GO" id="GO:0006352">
    <property type="term" value="P:DNA-templated transcription initiation"/>
    <property type="evidence" value="ECO:0007669"/>
    <property type="project" value="InterPro"/>
</dbReference>
<dbReference type="InterPro" id="IPR013249">
    <property type="entry name" value="RNA_pol_sigma70_r4_t2"/>
</dbReference>
<feature type="domain" description="RNA polymerase sigma factor 70 region 4 type 2" evidence="6">
    <location>
        <begin position="116"/>
        <end position="167"/>
    </location>
</feature>
<dbReference type="PANTHER" id="PTHR43133:SF50">
    <property type="entry name" value="ECF RNA POLYMERASE SIGMA FACTOR SIGM"/>
    <property type="match status" value="1"/>
</dbReference>
<comment type="similarity">
    <text evidence="1">Belongs to the sigma-70 factor family. ECF subfamily.</text>
</comment>
<accession>A0AB33K2J2</accession>
<dbReference type="Gene3D" id="1.10.10.10">
    <property type="entry name" value="Winged helix-like DNA-binding domain superfamily/Winged helix DNA-binding domain"/>
    <property type="match status" value="1"/>
</dbReference>
<evidence type="ECO:0000256" key="4">
    <source>
        <dbReference type="ARBA" id="ARBA00023125"/>
    </source>
</evidence>
<name>A0AB33K2J2_9ACTN</name>
<dbReference type="GO" id="GO:0016987">
    <property type="term" value="F:sigma factor activity"/>
    <property type="evidence" value="ECO:0007669"/>
    <property type="project" value="UniProtKB-KW"/>
</dbReference>
<evidence type="ECO:0000256" key="3">
    <source>
        <dbReference type="ARBA" id="ARBA00023082"/>
    </source>
</evidence>
<dbReference type="SUPFAM" id="SSF88946">
    <property type="entry name" value="Sigma2 domain of RNA polymerase sigma factors"/>
    <property type="match status" value="1"/>
</dbReference>
<dbReference type="SUPFAM" id="SSF88659">
    <property type="entry name" value="Sigma3 and sigma4 domains of RNA polymerase sigma factors"/>
    <property type="match status" value="1"/>
</dbReference>
<evidence type="ECO:0000313" key="7">
    <source>
        <dbReference type="EMBL" id="BFP49767.1"/>
    </source>
</evidence>
<sequence length="181" mass="20326">MAASHTAAETRDAGFLELTAGRTAQLYRTACLLTGGDTHLAEDLVQDTLARMYMIWRRQNSWLMGRSRIENPSAYAHQVLVRMFLAHRRRRSSGEMPTGELPETGDQGRDSALRLTLLQALAQLSPQDRAVLVLRHWEDRSIEETAEMMRSTPGAVRTRTTRALARLRPLLGDSLAELASR</sequence>
<dbReference type="Pfam" id="PF08281">
    <property type="entry name" value="Sigma70_r4_2"/>
    <property type="match status" value="1"/>
</dbReference>
<keyword evidence="4" id="KW-0238">DNA-binding</keyword>
<dbReference type="InterPro" id="IPR036388">
    <property type="entry name" value="WH-like_DNA-bd_sf"/>
</dbReference>
<dbReference type="InterPro" id="IPR014284">
    <property type="entry name" value="RNA_pol_sigma-70_dom"/>
</dbReference>
<dbReference type="CDD" id="cd06171">
    <property type="entry name" value="Sigma70_r4"/>
    <property type="match status" value="1"/>
</dbReference>
<evidence type="ECO:0000259" key="6">
    <source>
        <dbReference type="Pfam" id="PF08281"/>
    </source>
</evidence>
<proteinExistence type="inferred from homology"/>
<gene>
    <name evidence="7" type="ORF">KCMC57_61350</name>
</gene>
<evidence type="ECO:0000256" key="2">
    <source>
        <dbReference type="ARBA" id="ARBA00023015"/>
    </source>
</evidence>
<protein>
    <submittedName>
        <fullName evidence="7">SigE family RNA polymerase sigma factor</fullName>
    </submittedName>
</protein>
<evidence type="ECO:0000256" key="1">
    <source>
        <dbReference type="ARBA" id="ARBA00010641"/>
    </source>
</evidence>
<dbReference type="EMBL" id="AP035881">
    <property type="protein sequence ID" value="BFP49767.1"/>
    <property type="molecule type" value="Genomic_DNA"/>
</dbReference>
<dbReference type="GO" id="GO:0003677">
    <property type="term" value="F:DNA binding"/>
    <property type="evidence" value="ECO:0007669"/>
    <property type="project" value="UniProtKB-KW"/>
</dbReference>
<reference evidence="7" key="1">
    <citation type="submission" date="2024-07" db="EMBL/GenBank/DDBJ databases">
        <title>Complete genome sequences of cellulolytic bacteria, Kitasatospora sp. CMC57 and Streptomyces sp. CMC78, isolated from Japanese agricultural soil.</title>
        <authorList>
            <person name="Hashimoto T."/>
            <person name="Ito M."/>
            <person name="Iwamoto M."/>
            <person name="Fukahori D."/>
            <person name="Shoda T."/>
            <person name="Sakoda M."/>
            <person name="Morohoshi T."/>
            <person name="Mitsuboshi M."/>
            <person name="Nishizawa T."/>
        </authorList>
    </citation>
    <scope>NUCLEOTIDE SEQUENCE</scope>
    <source>
        <strain evidence="7">CMC57</strain>
    </source>
</reference>
<dbReference type="RefSeq" id="WP_407991832.1">
    <property type="nucleotide sequence ID" value="NZ_AP035881.2"/>
</dbReference>
<evidence type="ECO:0000256" key="5">
    <source>
        <dbReference type="ARBA" id="ARBA00023163"/>
    </source>
</evidence>
<keyword evidence="2" id="KW-0805">Transcription regulation</keyword>
<dbReference type="PANTHER" id="PTHR43133">
    <property type="entry name" value="RNA POLYMERASE ECF-TYPE SIGMA FACTO"/>
    <property type="match status" value="1"/>
</dbReference>
<dbReference type="InterPro" id="IPR013325">
    <property type="entry name" value="RNA_pol_sigma_r2"/>
</dbReference>
<dbReference type="Gene3D" id="1.10.1740.10">
    <property type="match status" value="1"/>
</dbReference>
<dbReference type="AlphaFoldDB" id="A0AB33K2J2"/>
<keyword evidence="3" id="KW-0731">Sigma factor</keyword>
<dbReference type="InterPro" id="IPR013324">
    <property type="entry name" value="RNA_pol_sigma_r3/r4-like"/>
</dbReference>